<proteinExistence type="predicted"/>
<dbReference type="EMBL" id="RPFL01000039">
    <property type="protein sequence ID" value="RPD84229.1"/>
    <property type="molecule type" value="Genomic_DNA"/>
</dbReference>
<reference evidence="1 2" key="1">
    <citation type="submission" date="2018-11" db="EMBL/GenBank/DDBJ databases">
        <title>Neisseria weixii sp. nov. isolated from the rectal contents of plateau pika (Ochotona cruzoniae).</title>
        <authorList>
            <person name="Zhang G."/>
        </authorList>
    </citation>
    <scope>NUCLEOTIDE SEQUENCE [LARGE SCALE GENOMIC DNA]</scope>
    <source>
        <strain evidence="1 2">10009</strain>
    </source>
</reference>
<dbReference type="OrthoDB" id="9978997at2"/>
<gene>
    <name evidence="1" type="ORF">EGK74_11185</name>
</gene>
<dbReference type="AlphaFoldDB" id="A0A3N4MYF6"/>
<evidence type="ECO:0000313" key="1">
    <source>
        <dbReference type="EMBL" id="RPD84229.1"/>
    </source>
</evidence>
<accession>A0A3N4MYF6</accession>
<dbReference type="RefSeq" id="WP_123804830.1">
    <property type="nucleotide sequence ID" value="NZ_JBHSPY010000001.1"/>
</dbReference>
<dbReference type="Proteomes" id="UP000272412">
    <property type="component" value="Unassembled WGS sequence"/>
</dbReference>
<evidence type="ECO:0000313" key="2">
    <source>
        <dbReference type="Proteomes" id="UP000272412"/>
    </source>
</evidence>
<keyword evidence="2" id="KW-1185">Reference proteome</keyword>
<organism evidence="1 2">
    <name type="scientific">Neisseria weixii</name>
    <dbReference type="NCBI Taxonomy" id="1853276"/>
    <lineage>
        <taxon>Bacteria</taxon>
        <taxon>Pseudomonadati</taxon>
        <taxon>Pseudomonadota</taxon>
        <taxon>Betaproteobacteria</taxon>
        <taxon>Neisseriales</taxon>
        <taxon>Neisseriaceae</taxon>
        <taxon>Neisseria</taxon>
    </lineage>
</organism>
<sequence>MKELNLYEMNQVSGGKFPIHGKGGGNPGQYIGGNIGISYKPEAGGFGFSYGRDFMHVNGFGTFSRHSSAMITFTKKW</sequence>
<name>A0A3N4MYF6_9NEIS</name>
<protein>
    <submittedName>
        <fullName evidence="1">Bacteriocin transporter</fullName>
    </submittedName>
</protein>
<comment type="caution">
    <text evidence="1">The sequence shown here is derived from an EMBL/GenBank/DDBJ whole genome shotgun (WGS) entry which is preliminary data.</text>
</comment>